<dbReference type="EMBL" id="CAUYUJ010017958">
    <property type="protein sequence ID" value="CAK0879446.1"/>
    <property type="molecule type" value="Genomic_DNA"/>
</dbReference>
<dbReference type="Proteomes" id="UP001189429">
    <property type="component" value="Unassembled WGS sequence"/>
</dbReference>
<feature type="non-terminal residue" evidence="1">
    <location>
        <position position="1"/>
    </location>
</feature>
<accession>A0ABN9W1S8</accession>
<evidence type="ECO:0000313" key="1">
    <source>
        <dbReference type="EMBL" id="CAK0879446.1"/>
    </source>
</evidence>
<protein>
    <submittedName>
        <fullName evidence="1">Uncharacterized protein</fullName>
    </submittedName>
</protein>
<comment type="caution">
    <text evidence="1">The sequence shown here is derived from an EMBL/GenBank/DDBJ whole genome shotgun (WGS) entry which is preliminary data.</text>
</comment>
<name>A0ABN9W1S8_9DINO</name>
<proteinExistence type="predicted"/>
<organism evidence="1 2">
    <name type="scientific">Prorocentrum cordatum</name>
    <dbReference type="NCBI Taxonomy" id="2364126"/>
    <lineage>
        <taxon>Eukaryota</taxon>
        <taxon>Sar</taxon>
        <taxon>Alveolata</taxon>
        <taxon>Dinophyceae</taxon>
        <taxon>Prorocentrales</taxon>
        <taxon>Prorocentraceae</taxon>
        <taxon>Prorocentrum</taxon>
    </lineage>
</organism>
<sequence length="920" mass="97906">DQRNNPAECVVRAGAMIPGPLQMDIELSTQNVVSVGSEMILGIFWPLPLCIEKFKHQPPKSQITTHKHKGITYKGVVKDESFGAPIGCIRLNDSDVQQLTMNTRLNNGGGGEFVEQIFSSIRSRLTCIATREQGSLDPASSGGPGADATFKFKAKPASCGEDGMGDVFGSDFQFLCKKAGGRKAAAPSSAGPPRAGGAAGAASASAAGRVVKKSTKKQAQMDHSERVILAAKQVLSHVGNPDTAVDVSSKLWSTVDQLKARCKPALIDLYSEDYSSATTSRTGMTILSEVRHFQQCLTTVATYVDAAYAEPFNSANFATAAAELVSASTGGKLLAAPTFVYKAWVSAANACLAAEQYADWLPIVERPHFFPADLLQSFDQVELEKFREMYITDALLDLLRKESKEHVVRAMAPGLAAYAAARLPPSGGGAEPKVAACGFAADLLNLCKIALVRGQPADVVEAVYAIKTGMTAPGAANYTARFARALQLFPTGIQLVAACDLEKAAVNAEAGCRLQMVAVREKVDLIAAPTIGVDIVVDIEPEKAPVTFSSAFLGKVTDAFARWMVLQSNATERFTSENSEALRAYEATMCAPVEQLFAAVRSKFTESVSEFHVALSAAIGRSTPMTSKDAEALVLRVMRMRSACAPSIAELELQRFTDTKKMKSEVLAALIVEYGEWQASASSLLDTISNAAPTLLRSISQSTQSDLFADHFLKLIKLLSGPGYVQLESHFGVSGAAAFKTAVIGHSRRRVFRLLMWKENKFVLMAQMGLELGGAFVSLLHILSNSDLGEVEMSDKCAQKLSGTLAASMSKWGTSIPCATVKELVQLATDYITSIRPALDLGKVPFASDKCGVAPASAAQTLPDGPDDSRDNVSVASDAHVASDAPLDVSIDGIMCAPTVYQLNVARLRTTSLLAEATGK</sequence>
<evidence type="ECO:0000313" key="2">
    <source>
        <dbReference type="Proteomes" id="UP001189429"/>
    </source>
</evidence>
<reference evidence="1" key="1">
    <citation type="submission" date="2023-10" db="EMBL/GenBank/DDBJ databases">
        <authorList>
            <person name="Chen Y."/>
            <person name="Shah S."/>
            <person name="Dougan E. K."/>
            <person name="Thang M."/>
            <person name="Chan C."/>
        </authorList>
    </citation>
    <scope>NUCLEOTIDE SEQUENCE [LARGE SCALE GENOMIC DNA]</scope>
</reference>
<keyword evidence="2" id="KW-1185">Reference proteome</keyword>
<gene>
    <name evidence="1" type="ORF">PCOR1329_LOCUS62880</name>
</gene>
<feature type="non-terminal residue" evidence="1">
    <location>
        <position position="920"/>
    </location>
</feature>